<proteinExistence type="predicted"/>
<sequence>MHLRLESFSTEVFFEIFEYLSSVDLFRGFFGLNGCLQRILNMYPLRLNLQQICRSDLDFLCHHIQPKQIISILLSEETMPDQVNIFLKYFPNFEHQFICLQSVNFIKTENCISQLPQCVSSLSFEKCLGQLWLENKIGDILIHQAKVLTHLNIQDERLIESINIELPLLKQLIIDSPCLIDRLHQIIQCLKASIISLKVSIRNQKDYYFPSKFEKLCQSLMYLKHLNITFASGIEISFHLLEQSLNHLPRLTHLTIEATGTLDLLDGVRWEEFLRRRGLIKFYFKFSLSLNLVWNQDQYSLLEPFRSSFWLKEKHWYVACYKNEWGNKCPLIFSVPYIVPHSIAYLNEIYPPLSTASSNVEKQLFYDTNINHLECYFSRLDSRQTYIFTKVKSLRLINRCSPFNLNMLTSTVDLGRVRILDISSVDHISTSELRDLLEHTPCLYHLTMRQQNQSLILPSHIRSLHLKRSLSQDSINFTNIDELRCELLHVVQLEIKVQTQELMIKIIERFDQLESIIFQWSGYLSEKYTSSEWFQQNTRRLHENNFTCRRGSERERGEPRQQIGCGYVPPKVFIYLSISKHDPKRPALDKDRSSLHSLLTIFQRGWNNLFHRN</sequence>
<organism evidence="1 5">
    <name type="scientific">Rotaria magnacalcarata</name>
    <dbReference type="NCBI Taxonomy" id="392030"/>
    <lineage>
        <taxon>Eukaryota</taxon>
        <taxon>Metazoa</taxon>
        <taxon>Spiralia</taxon>
        <taxon>Gnathifera</taxon>
        <taxon>Rotifera</taxon>
        <taxon>Eurotatoria</taxon>
        <taxon>Bdelloidea</taxon>
        <taxon>Philodinida</taxon>
        <taxon>Philodinidae</taxon>
        <taxon>Rotaria</taxon>
    </lineage>
</organism>
<evidence type="ECO:0000313" key="4">
    <source>
        <dbReference type="EMBL" id="CAF4085689.1"/>
    </source>
</evidence>
<protein>
    <recommendedName>
        <fullName evidence="6">F-box domain-containing protein</fullName>
    </recommendedName>
</protein>
<dbReference type="Proteomes" id="UP000663834">
    <property type="component" value="Unassembled WGS sequence"/>
</dbReference>
<dbReference type="EMBL" id="CAJOBJ010003142">
    <property type="protein sequence ID" value="CAF3954825.1"/>
    <property type="molecule type" value="Genomic_DNA"/>
</dbReference>
<dbReference type="Proteomes" id="UP000681967">
    <property type="component" value="Unassembled WGS sequence"/>
</dbReference>
<reference evidence="1" key="1">
    <citation type="submission" date="2021-02" db="EMBL/GenBank/DDBJ databases">
        <authorList>
            <person name="Nowell W R."/>
        </authorList>
    </citation>
    <scope>NUCLEOTIDE SEQUENCE</scope>
</reference>
<evidence type="ECO:0000313" key="2">
    <source>
        <dbReference type="EMBL" id="CAF1662793.1"/>
    </source>
</evidence>
<evidence type="ECO:0000313" key="3">
    <source>
        <dbReference type="EMBL" id="CAF3954825.1"/>
    </source>
</evidence>
<comment type="caution">
    <text evidence="1">The sequence shown here is derived from an EMBL/GenBank/DDBJ whole genome shotgun (WGS) entry which is preliminary data.</text>
</comment>
<dbReference type="EMBL" id="CAJNOV010010469">
    <property type="protein sequence ID" value="CAF1408813.1"/>
    <property type="molecule type" value="Genomic_DNA"/>
</dbReference>
<dbReference type="Proteomes" id="UP000663855">
    <property type="component" value="Unassembled WGS sequence"/>
</dbReference>
<dbReference type="OrthoDB" id="10025149at2759"/>
<dbReference type="AlphaFoldDB" id="A0A815LIG9"/>
<evidence type="ECO:0008006" key="6">
    <source>
        <dbReference type="Google" id="ProtNLM"/>
    </source>
</evidence>
<dbReference type="Proteomes" id="UP000681720">
    <property type="component" value="Unassembled WGS sequence"/>
</dbReference>
<evidence type="ECO:0000313" key="5">
    <source>
        <dbReference type="Proteomes" id="UP000663855"/>
    </source>
</evidence>
<accession>A0A815LIG9</accession>
<dbReference type="EMBL" id="CAJNOW010018093">
    <property type="protein sequence ID" value="CAF1662793.1"/>
    <property type="molecule type" value="Genomic_DNA"/>
</dbReference>
<gene>
    <name evidence="4" type="ORF">BYL167_LOCUS18325</name>
    <name evidence="1" type="ORF">CJN711_LOCUS22408</name>
    <name evidence="3" type="ORF">GIL414_LOCUS9286</name>
    <name evidence="2" type="ORF">KQP761_LOCUS32455</name>
</gene>
<dbReference type="EMBL" id="CAJOBH010007491">
    <property type="protein sequence ID" value="CAF4085689.1"/>
    <property type="molecule type" value="Genomic_DNA"/>
</dbReference>
<name>A0A815LIG9_9BILA</name>
<evidence type="ECO:0000313" key="1">
    <source>
        <dbReference type="EMBL" id="CAF1408813.1"/>
    </source>
</evidence>